<name>Q53NJ9_ORYSJ</name>
<gene>
    <name evidence="2" type="ordered locus">LOC_Os11g08540</name>
</gene>
<dbReference type="SUPFAM" id="SSF56672">
    <property type="entry name" value="DNA/RNA polymerases"/>
    <property type="match status" value="1"/>
</dbReference>
<dbReference type="Pfam" id="PF00078">
    <property type="entry name" value="RVT_1"/>
    <property type="match status" value="1"/>
</dbReference>
<dbReference type="InterPro" id="IPR005135">
    <property type="entry name" value="Endo/exonuclease/phosphatase"/>
</dbReference>
<dbReference type="InterPro" id="IPR043502">
    <property type="entry name" value="DNA/RNA_pol_sf"/>
</dbReference>
<dbReference type="Pfam" id="PF03372">
    <property type="entry name" value="Exo_endo_phos"/>
    <property type="match status" value="1"/>
</dbReference>
<feature type="non-terminal residue" evidence="2">
    <location>
        <position position="1"/>
    </location>
</feature>
<organism evidence="2 3">
    <name type="scientific">Oryza sativa subsp. japonica</name>
    <name type="common">Rice</name>
    <dbReference type="NCBI Taxonomy" id="39947"/>
    <lineage>
        <taxon>Eukaryota</taxon>
        <taxon>Viridiplantae</taxon>
        <taxon>Streptophyta</taxon>
        <taxon>Embryophyta</taxon>
        <taxon>Tracheophyta</taxon>
        <taxon>Spermatophyta</taxon>
        <taxon>Magnoliopsida</taxon>
        <taxon>Liliopsida</taxon>
        <taxon>Poales</taxon>
        <taxon>Poaceae</taxon>
        <taxon>BOP clade</taxon>
        <taxon>Oryzoideae</taxon>
        <taxon>Oryzeae</taxon>
        <taxon>Oryzinae</taxon>
        <taxon>Oryza</taxon>
        <taxon>Oryza sativa</taxon>
    </lineage>
</organism>
<protein>
    <submittedName>
        <fullName evidence="2">Retrotransposon protein, putative, unclassified</fullName>
    </submittedName>
</protein>
<dbReference type="CDD" id="cd01650">
    <property type="entry name" value="RT_nLTR_like"/>
    <property type="match status" value="1"/>
</dbReference>
<evidence type="ECO:0000259" key="1">
    <source>
        <dbReference type="PROSITE" id="PS50878"/>
    </source>
</evidence>
<dbReference type="InterPro" id="IPR036691">
    <property type="entry name" value="Endo/exonu/phosph_ase_sf"/>
</dbReference>
<dbReference type="GO" id="GO:0003824">
    <property type="term" value="F:catalytic activity"/>
    <property type="evidence" value="ECO:0007669"/>
    <property type="project" value="InterPro"/>
</dbReference>
<sequence length="1018" mass="116415">GLNSKAKQDAVKIILQQYGATIVCLQETKIASLNDRVVLNSLGQNFMRQYVALPADGTKGGLLLACNENFFSLSDVVLGQYSLSATVTMREEGLQWSITVVYGPQLEADKVVFLSEIESLQPSMKSEWLIIGDFNLIYRASDKNSDRLNRRMMQRFRGLLDKIQVKELQLPVRRFTWAGEGANPTQTKIDRSFVTTDWDLMFESSNLYLLSSACSDHAPLFLVGNEQRSKFPSFRFESFWLKIPGFLEAVQDSWQRPILATNCLAIFRIKLRCLARDLKRWSRSQVGDIKLQLAVASKVVFQLDIAQETRTLSDDERLLVSNLKNRILALSVLNKIQIRQRSRQTWLKEGDVNSNFFHIKANSRRRKNYIQSLHTPSGIAISAQDKEEELLRFFKERIGSRFQRTSGINWNMMDLPSLDLGDLEEDITEEELKKTVFSMPPEKAPGPDGFIGAFFKSAWEIINEDLLSTVRSFFDLNTLQIKDLNSAFICLLPKKEDALGAEHYRPISLIHSFSKIISKILANRLAPRLCELVSTNQSAFVRKRAIHDNFVFVKNMVQYLHRTKKTSLFIKIDIAKAFDTVCWPYLLEVLRQFGFGIRWLNWISNLLATSSSQMLLNGSSGQSINHVRGLRQGDPLSPMLFILAMEPFHRIIKAVENASLLFPMGGSFDRFRCSLYVDDVAVFVKPQASDLSVLMRLLTFFAQTSGLHTNISKTEIYPIRCENINLVSLLANFPGMVKQFPCRYLGLPLHIRKLRKIDFLPLIEKIGSRIPGWKGRFFTSAGTKTQVQSILSSMPIHHFTALQVPKWVIKRIDRFRRSFLCKGEDPDKTNPGSSLVNWQTVCKPKILGGLGILDLERFSRALRLRWLWLGWKDENKPWAGMSVPCDDTDKRLFQAATTIELGNGTKTSFWHDNWLRNNCPKDIAPLCFKLAKRKQKSVQQELHNNNWLISFRQITSVEEIHELVHLGSMLQGVLLIPRPDDISWNWNESKVYTIYAQAPLKTLIICLVNAPSSRKFGL</sequence>
<feature type="domain" description="Reverse transcriptase" evidence="1">
    <location>
        <begin position="473"/>
        <end position="749"/>
    </location>
</feature>
<dbReference type="Gene3D" id="3.60.10.10">
    <property type="entry name" value="Endonuclease/exonuclease/phosphatase"/>
    <property type="match status" value="1"/>
</dbReference>
<proteinExistence type="predicted"/>
<dbReference type="PROSITE" id="PS50878">
    <property type="entry name" value="RT_POL"/>
    <property type="match status" value="1"/>
</dbReference>
<reference evidence="3" key="2">
    <citation type="journal article" date="2008" name="Nucleic Acids Res.">
        <title>The rice annotation project database (RAP-DB): 2008 update.</title>
        <authorList>
            <consortium name="The rice annotation project (RAP)"/>
        </authorList>
    </citation>
    <scope>GENOME REANNOTATION</scope>
    <source>
        <strain evidence="3">cv. Nipponbare</strain>
    </source>
</reference>
<dbReference type="AlphaFoldDB" id="Q53NJ9"/>
<evidence type="ECO:0000313" key="3">
    <source>
        <dbReference type="Proteomes" id="UP000000763"/>
    </source>
</evidence>
<dbReference type="InterPro" id="IPR000477">
    <property type="entry name" value="RT_dom"/>
</dbReference>
<dbReference type="SUPFAM" id="SSF56219">
    <property type="entry name" value="DNase I-like"/>
    <property type="match status" value="1"/>
</dbReference>
<dbReference type="EMBL" id="AC134046">
    <property type="protein sequence ID" value="AAX95233.1"/>
    <property type="molecule type" value="Genomic_DNA"/>
</dbReference>
<dbReference type="PANTHER" id="PTHR31635:SF196">
    <property type="entry name" value="REVERSE TRANSCRIPTASE DOMAIN-CONTAINING PROTEIN-RELATED"/>
    <property type="match status" value="1"/>
</dbReference>
<dbReference type="Proteomes" id="UP000000763">
    <property type="component" value="Chromosome 11"/>
</dbReference>
<dbReference type="PANTHER" id="PTHR31635">
    <property type="entry name" value="REVERSE TRANSCRIPTASE DOMAIN-CONTAINING PROTEIN-RELATED"/>
    <property type="match status" value="1"/>
</dbReference>
<accession>Q53NJ9</accession>
<evidence type="ECO:0000313" key="2">
    <source>
        <dbReference type="EMBL" id="AAX95233.1"/>
    </source>
</evidence>
<reference evidence="3" key="1">
    <citation type="journal article" date="2005" name="Nature">
        <title>The map-based sequence of the rice genome.</title>
        <authorList>
            <consortium name="International rice genome sequencing project (IRGSP)"/>
            <person name="Matsumoto T."/>
            <person name="Wu J."/>
            <person name="Kanamori H."/>
            <person name="Katayose Y."/>
            <person name="Fujisawa M."/>
            <person name="Namiki N."/>
            <person name="Mizuno H."/>
            <person name="Yamamoto K."/>
            <person name="Antonio B.A."/>
            <person name="Baba T."/>
            <person name="Sakata K."/>
            <person name="Nagamura Y."/>
            <person name="Aoki H."/>
            <person name="Arikawa K."/>
            <person name="Arita K."/>
            <person name="Bito T."/>
            <person name="Chiden Y."/>
            <person name="Fujitsuka N."/>
            <person name="Fukunaka R."/>
            <person name="Hamada M."/>
            <person name="Harada C."/>
            <person name="Hayashi A."/>
            <person name="Hijishita S."/>
            <person name="Honda M."/>
            <person name="Hosokawa S."/>
            <person name="Ichikawa Y."/>
            <person name="Idonuma A."/>
            <person name="Iijima M."/>
            <person name="Ikeda M."/>
            <person name="Ikeno M."/>
            <person name="Ito K."/>
            <person name="Ito S."/>
            <person name="Ito T."/>
            <person name="Ito Y."/>
            <person name="Ito Y."/>
            <person name="Iwabuchi A."/>
            <person name="Kamiya K."/>
            <person name="Karasawa W."/>
            <person name="Kurita K."/>
            <person name="Katagiri S."/>
            <person name="Kikuta A."/>
            <person name="Kobayashi H."/>
            <person name="Kobayashi N."/>
            <person name="Machita K."/>
            <person name="Maehara T."/>
            <person name="Masukawa M."/>
            <person name="Mizubayashi T."/>
            <person name="Mukai Y."/>
            <person name="Nagasaki H."/>
            <person name="Nagata Y."/>
            <person name="Naito S."/>
            <person name="Nakashima M."/>
            <person name="Nakama Y."/>
            <person name="Nakamichi Y."/>
            <person name="Nakamura M."/>
            <person name="Meguro A."/>
            <person name="Negishi M."/>
            <person name="Ohta I."/>
            <person name="Ohta T."/>
            <person name="Okamoto M."/>
            <person name="Ono N."/>
            <person name="Saji S."/>
            <person name="Sakaguchi M."/>
            <person name="Sakai K."/>
            <person name="Shibata M."/>
            <person name="Shimokawa T."/>
            <person name="Song J."/>
            <person name="Takazaki Y."/>
            <person name="Terasawa K."/>
            <person name="Tsugane M."/>
            <person name="Tsuji K."/>
            <person name="Ueda S."/>
            <person name="Waki K."/>
            <person name="Yamagata H."/>
            <person name="Yamamoto M."/>
            <person name="Yamamoto S."/>
            <person name="Yamane H."/>
            <person name="Yoshiki S."/>
            <person name="Yoshihara R."/>
            <person name="Yukawa K."/>
            <person name="Zhong H."/>
            <person name="Yano M."/>
            <person name="Yuan Q."/>
            <person name="Ouyang S."/>
            <person name="Liu J."/>
            <person name="Jones K.M."/>
            <person name="Gansberger K."/>
            <person name="Moffat K."/>
            <person name="Hill J."/>
            <person name="Bera J."/>
            <person name="Fadrosh D."/>
            <person name="Jin S."/>
            <person name="Johri S."/>
            <person name="Kim M."/>
            <person name="Overton L."/>
            <person name="Reardon M."/>
            <person name="Tsitrin T."/>
            <person name="Vuong H."/>
            <person name="Weaver B."/>
            <person name="Ciecko A."/>
            <person name="Tallon L."/>
            <person name="Jackson J."/>
            <person name="Pai G."/>
            <person name="Aken S.V."/>
            <person name="Utterback T."/>
            <person name="Reidmuller S."/>
            <person name="Feldblyum T."/>
            <person name="Hsiao J."/>
            <person name="Zismann V."/>
            <person name="Iobst S."/>
            <person name="de Vazeille A.R."/>
            <person name="Buell C.R."/>
            <person name="Ying K."/>
            <person name="Li Y."/>
            <person name="Lu T."/>
            <person name="Huang Y."/>
            <person name="Zhao Q."/>
            <person name="Feng Q."/>
            <person name="Zhang L."/>
            <person name="Zhu J."/>
            <person name="Weng Q."/>
            <person name="Mu J."/>
            <person name="Lu Y."/>
            <person name="Fan D."/>
            <person name="Liu Y."/>
            <person name="Guan J."/>
            <person name="Zhang Y."/>
            <person name="Yu S."/>
            <person name="Liu X."/>
            <person name="Zhang Y."/>
            <person name="Hong G."/>
            <person name="Han B."/>
            <person name="Choisne N."/>
            <person name="Demange N."/>
            <person name="Orjeda G."/>
            <person name="Samain S."/>
            <person name="Cattolico L."/>
            <person name="Pelletier E."/>
            <person name="Couloux A."/>
            <person name="Segurens B."/>
            <person name="Wincker P."/>
            <person name="D'Hont A."/>
            <person name="Scarpelli C."/>
            <person name="Weissenbach J."/>
            <person name="Salanoubat M."/>
            <person name="Quetier F."/>
            <person name="Yu Y."/>
            <person name="Kim H.R."/>
            <person name="Rambo T."/>
            <person name="Currie J."/>
            <person name="Collura K."/>
            <person name="Luo M."/>
            <person name="Yang T."/>
            <person name="Ammiraju J.S.S."/>
            <person name="Engler F."/>
            <person name="Soderlund C."/>
            <person name="Wing R.A."/>
            <person name="Palmer L.E."/>
            <person name="de la Bastide M."/>
            <person name="Spiegel L."/>
            <person name="Nascimento L."/>
            <person name="Zutavern T."/>
            <person name="O'Shaughnessy A."/>
            <person name="Dike S."/>
            <person name="Dedhia N."/>
            <person name="Preston R."/>
            <person name="Balija V."/>
            <person name="McCombie W.R."/>
            <person name="Chow T."/>
            <person name="Chen H."/>
            <person name="Chung M."/>
            <person name="Chen C."/>
            <person name="Shaw J."/>
            <person name="Wu H."/>
            <person name="Hsiao K."/>
            <person name="Chao Y."/>
            <person name="Chu M."/>
            <person name="Cheng C."/>
            <person name="Hour A."/>
            <person name="Lee P."/>
            <person name="Lin S."/>
            <person name="Lin Y."/>
            <person name="Liou J."/>
            <person name="Liu S."/>
            <person name="Hsing Y."/>
            <person name="Raghuvanshi S."/>
            <person name="Mohanty A."/>
            <person name="Bharti A.K."/>
            <person name="Gaur A."/>
            <person name="Gupta V."/>
            <person name="Kumar D."/>
            <person name="Ravi V."/>
            <person name="Vij S."/>
            <person name="Kapur A."/>
            <person name="Khurana P."/>
            <person name="Khurana P."/>
            <person name="Khurana J.P."/>
            <person name="Tyagi A.K."/>
            <person name="Gaikwad K."/>
            <person name="Singh A."/>
            <person name="Dalal V."/>
            <person name="Srivastava S."/>
            <person name="Dixit A."/>
            <person name="Pal A.K."/>
            <person name="Ghazi I.A."/>
            <person name="Yadav M."/>
            <person name="Pandit A."/>
            <person name="Bhargava A."/>
            <person name="Sureshbabu K."/>
            <person name="Batra K."/>
            <person name="Sharma T.R."/>
            <person name="Mohapatra T."/>
            <person name="Singh N.K."/>
            <person name="Messing J."/>
            <person name="Nelson A.B."/>
            <person name="Fuks G."/>
            <person name="Kavchok S."/>
            <person name="Keizer G."/>
            <person name="Linton E."/>
            <person name="Llaca V."/>
            <person name="Song R."/>
            <person name="Tanyolac B."/>
            <person name="Young S."/>
            <person name="Ho-Il K."/>
            <person name="Hahn J.H."/>
            <person name="Sangsakoo G."/>
            <person name="Vanavichit A."/>
            <person name="de Mattos Luiz.A.T."/>
            <person name="Zimmer P.D."/>
            <person name="Malone G."/>
            <person name="Dellagostin O."/>
            <person name="de Oliveira A.C."/>
            <person name="Bevan M."/>
            <person name="Bancroft I."/>
            <person name="Minx P."/>
            <person name="Cordum H."/>
            <person name="Wilson R."/>
            <person name="Cheng Z."/>
            <person name="Jin W."/>
            <person name="Jiang J."/>
            <person name="Leong S.A."/>
            <person name="Iwama H."/>
            <person name="Gojobori T."/>
            <person name="Itoh T."/>
            <person name="Niimura Y."/>
            <person name="Fujii Y."/>
            <person name="Habara T."/>
            <person name="Sakai H."/>
            <person name="Sato Y."/>
            <person name="Wilson G."/>
            <person name="Kumar K."/>
            <person name="McCouch S."/>
            <person name="Juretic N."/>
            <person name="Hoen D."/>
            <person name="Wright S."/>
            <person name="Bruskiewich R."/>
            <person name="Bureau T."/>
            <person name="Miyao A."/>
            <person name="Hirochika H."/>
            <person name="Nishikawa T."/>
            <person name="Kadowaki K."/>
            <person name="Sugiura M."/>
            <person name="Burr B."/>
            <person name="Sasaki T."/>
        </authorList>
    </citation>
    <scope>NUCLEOTIDE SEQUENCE [LARGE SCALE GENOMIC DNA]</scope>
    <source>
        <strain evidence="3">cv. Nipponbare</strain>
    </source>
</reference>